<feature type="signal peptide" evidence="1">
    <location>
        <begin position="1"/>
        <end position="22"/>
    </location>
</feature>
<dbReference type="PRINTS" id="PR00111">
    <property type="entry name" value="ABHYDROLASE"/>
</dbReference>
<name>A0A402AGU5_9CHLR</name>
<comment type="caution">
    <text evidence="3">The sequence shown here is derived from an EMBL/GenBank/DDBJ whole genome shotgun (WGS) entry which is preliminary data.</text>
</comment>
<dbReference type="RefSeq" id="WP_126549837.1">
    <property type="nucleotide sequence ID" value="NZ_BIFS01000001.1"/>
</dbReference>
<feature type="domain" description="AB hydrolase-1" evidence="2">
    <location>
        <begin position="64"/>
        <end position="295"/>
    </location>
</feature>
<dbReference type="EMBL" id="BIFS01000001">
    <property type="protein sequence ID" value="GCE18274.1"/>
    <property type="molecule type" value="Genomic_DNA"/>
</dbReference>
<evidence type="ECO:0000256" key="1">
    <source>
        <dbReference type="SAM" id="SignalP"/>
    </source>
</evidence>
<dbReference type="Proteomes" id="UP000287188">
    <property type="component" value="Unassembled WGS sequence"/>
</dbReference>
<evidence type="ECO:0000313" key="4">
    <source>
        <dbReference type="Proteomes" id="UP000287188"/>
    </source>
</evidence>
<protein>
    <submittedName>
        <fullName evidence="3">Alpha/beta hydrolase</fullName>
    </submittedName>
</protein>
<organism evidence="3 4">
    <name type="scientific">Dictyobacter kobayashii</name>
    <dbReference type="NCBI Taxonomy" id="2014872"/>
    <lineage>
        <taxon>Bacteria</taxon>
        <taxon>Bacillati</taxon>
        <taxon>Chloroflexota</taxon>
        <taxon>Ktedonobacteria</taxon>
        <taxon>Ktedonobacterales</taxon>
        <taxon>Dictyobacteraceae</taxon>
        <taxon>Dictyobacter</taxon>
    </lineage>
</organism>
<keyword evidence="1" id="KW-0732">Signal</keyword>
<dbReference type="GO" id="GO:0016787">
    <property type="term" value="F:hydrolase activity"/>
    <property type="evidence" value="ECO:0007669"/>
    <property type="project" value="UniProtKB-KW"/>
</dbReference>
<keyword evidence="3" id="KW-0378">Hydrolase</keyword>
<gene>
    <name evidence="3" type="ORF">KDK_20740</name>
</gene>
<evidence type="ECO:0000259" key="2">
    <source>
        <dbReference type="Pfam" id="PF00561"/>
    </source>
</evidence>
<dbReference type="InterPro" id="IPR000073">
    <property type="entry name" value="AB_hydrolase_1"/>
</dbReference>
<dbReference type="AlphaFoldDB" id="A0A402AGU5"/>
<dbReference type="SUPFAM" id="SSF53474">
    <property type="entry name" value="alpha/beta-Hydrolases"/>
    <property type="match status" value="1"/>
</dbReference>
<dbReference type="Pfam" id="PF00561">
    <property type="entry name" value="Abhydrolase_1"/>
    <property type="match status" value="1"/>
</dbReference>
<dbReference type="PANTHER" id="PTHR46438:SF2">
    <property type="entry name" value="ALPHA_BETA-HYDROLASES SUPERFAMILY PROTEIN"/>
    <property type="match status" value="1"/>
</dbReference>
<dbReference type="InterPro" id="IPR029058">
    <property type="entry name" value="AB_hydrolase_fold"/>
</dbReference>
<sequence>MAIAKKLFNTSLVLGGALGALALYNKVTETMAGELDTVLTGEERRYPWKYGDMFYEVKGSRDAKPLVLIHGFGPGASSYEWRKNIDTLAEQFRVYALDLLGFGLSDHPAIDYDAETYTDLLNDFIREVVGKPAIVVAHGLTSAYVIAAAYRRPQLFERLVLVGAPTTILQESYPGPLNALQKFILRTPIIGQFIYNTLTSRQAIRGYYDGQGYHNPGLITDELVEYIYTSAHQPNSRHASAAFLSSHLHLDVHEPLARLQVPVVAVWGREGFLTPAEASSTFKRVNPRIDVRIIDKATLQIQDEQAAQFNNLIREFAGAPVK</sequence>
<proteinExistence type="predicted"/>
<keyword evidence="4" id="KW-1185">Reference proteome</keyword>
<dbReference type="PANTHER" id="PTHR46438">
    <property type="entry name" value="ALPHA/BETA-HYDROLASES SUPERFAMILY PROTEIN"/>
    <property type="match status" value="1"/>
</dbReference>
<feature type="chain" id="PRO_5019376526" evidence="1">
    <location>
        <begin position="23"/>
        <end position="322"/>
    </location>
</feature>
<evidence type="ECO:0000313" key="3">
    <source>
        <dbReference type="EMBL" id="GCE18274.1"/>
    </source>
</evidence>
<dbReference type="Gene3D" id="3.40.50.1820">
    <property type="entry name" value="alpha/beta hydrolase"/>
    <property type="match status" value="1"/>
</dbReference>
<reference evidence="4" key="1">
    <citation type="submission" date="2018-12" db="EMBL/GenBank/DDBJ databases">
        <title>Tengunoibacter tsumagoiensis gen. nov., sp. nov., Dictyobacter kobayashii sp. nov., D. alpinus sp. nov., and D. joshuensis sp. nov. and description of Dictyobacteraceae fam. nov. within the order Ktedonobacterales isolated from Tengu-no-mugimeshi.</title>
        <authorList>
            <person name="Wang C.M."/>
            <person name="Zheng Y."/>
            <person name="Sakai Y."/>
            <person name="Toyoda A."/>
            <person name="Minakuchi Y."/>
            <person name="Abe K."/>
            <person name="Yokota A."/>
            <person name="Yabe S."/>
        </authorList>
    </citation>
    <scope>NUCLEOTIDE SEQUENCE [LARGE SCALE GENOMIC DNA]</scope>
    <source>
        <strain evidence="4">Uno11</strain>
    </source>
</reference>
<dbReference type="OrthoDB" id="9808398at2"/>
<accession>A0A402AGU5</accession>